<reference evidence="2" key="1">
    <citation type="journal article" date="2019" name="Int. J. Syst. Evol. Microbiol.">
        <title>The Global Catalogue of Microorganisms (GCM) 10K type strain sequencing project: providing services to taxonomists for standard genome sequencing and annotation.</title>
        <authorList>
            <consortium name="The Broad Institute Genomics Platform"/>
            <consortium name="The Broad Institute Genome Sequencing Center for Infectious Disease"/>
            <person name="Wu L."/>
            <person name="Ma J."/>
        </authorList>
    </citation>
    <scope>NUCLEOTIDE SEQUENCE [LARGE SCALE GENOMIC DNA]</scope>
    <source>
        <strain evidence="2">KCTC 42875</strain>
    </source>
</reference>
<dbReference type="RefSeq" id="WP_386759246.1">
    <property type="nucleotide sequence ID" value="NZ_JBHRXK010000004.1"/>
</dbReference>
<organism evidence="1 2">
    <name type="scientific">Lysobacter cavernae</name>
    <dbReference type="NCBI Taxonomy" id="1685901"/>
    <lineage>
        <taxon>Bacteria</taxon>
        <taxon>Pseudomonadati</taxon>
        <taxon>Pseudomonadota</taxon>
        <taxon>Gammaproteobacteria</taxon>
        <taxon>Lysobacterales</taxon>
        <taxon>Lysobacteraceae</taxon>
        <taxon>Lysobacter</taxon>
    </lineage>
</organism>
<sequence length="267" mass="29756">MGEGEQLQRPAGGIPQTRLLRAVRILGQEAGMTQRVFIFGSCVSRDALEQVPSVFELTGYLARTSMASIGMPMVDETEVREVVAGLASPFQRRMATNDLDKGTLSAIVSTPHDVLLIDFIDERFNLLATGSSFFSHSGELQHAGIEPGERAVIAPGSDAFMSLWVAGFERFLATVDVSTVVLNRAYWAERFQDGSDASSLRWIRDSNAMLQQIYDKVDARWSLRAIDYPEDIVFADPQHRWGKAPYHYAQPFYEHTVHSLQALARSE</sequence>
<dbReference type="EMBL" id="JBHRXK010000004">
    <property type="protein sequence ID" value="MFC3551481.1"/>
    <property type="molecule type" value="Genomic_DNA"/>
</dbReference>
<evidence type="ECO:0000313" key="1">
    <source>
        <dbReference type="EMBL" id="MFC3551481.1"/>
    </source>
</evidence>
<proteinExistence type="predicted"/>
<dbReference type="InterPro" id="IPR046237">
    <property type="entry name" value="DUF6270"/>
</dbReference>
<keyword evidence="2" id="KW-1185">Reference proteome</keyword>
<accession>A0ABV7RPA3</accession>
<dbReference type="Proteomes" id="UP001595740">
    <property type="component" value="Unassembled WGS sequence"/>
</dbReference>
<comment type="caution">
    <text evidence="1">The sequence shown here is derived from an EMBL/GenBank/DDBJ whole genome shotgun (WGS) entry which is preliminary data.</text>
</comment>
<gene>
    <name evidence="1" type="ORF">ACFOLC_10720</name>
</gene>
<name>A0ABV7RPA3_9GAMM</name>
<dbReference type="Pfam" id="PF19786">
    <property type="entry name" value="DUF6270"/>
    <property type="match status" value="1"/>
</dbReference>
<protein>
    <submittedName>
        <fullName evidence="1">DUF6270 domain-containing protein</fullName>
    </submittedName>
</protein>
<evidence type="ECO:0000313" key="2">
    <source>
        <dbReference type="Proteomes" id="UP001595740"/>
    </source>
</evidence>